<dbReference type="InterPro" id="IPR043128">
    <property type="entry name" value="Rev_trsase/Diguanyl_cyclase"/>
</dbReference>
<evidence type="ECO:0000256" key="4">
    <source>
        <dbReference type="ARBA" id="ARBA00011245"/>
    </source>
</evidence>
<evidence type="ECO:0000256" key="6">
    <source>
        <dbReference type="ARBA" id="ARBA00016178"/>
    </source>
</evidence>
<reference evidence="20" key="1">
    <citation type="submission" date="2023-03" db="EMBL/GenBank/DDBJ databases">
        <authorList>
            <person name="Steffen K."/>
            <person name="Cardenas P."/>
        </authorList>
    </citation>
    <scope>NUCLEOTIDE SEQUENCE</scope>
</reference>
<dbReference type="NCBIfam" id="NF002882">
    <property type="entry name" value="PRK03348.1"/>
    <property type="match status" value="1"/>
</dbReference>
<dbReference type="FunFam" id="3.30.1490.100:FF:000004">
    <property type="entry name" value="DNA polymerase IV"/>
    <property type="match status" value="1"/>
</dbReference>
<evidence type="ECO:0000256" key="13">
    <source>
        <dbReference type="ARBA" id="ARBA00022763"/>
    </source>
</evidence>
<dbReference type="InterPro" id="IPR036775">
    <property type="entry name" value="DNA_pol_Y-fam_lit_finger_sf"/>
</dbReference>
<accession>A0AA35R040</accession>
<dbReference type="Gene3D" id="3.40.1170.60">
    <property type="match status" value="1"/>
</dbReference>
<dbReference type="InterPro" id="IPR001126">
    <property type="entry name" value="UmuC"/>
</dbReference>
<dbReference type="NCBIfam" id="NF002751">
    <property type="entry name" value="PRK02794.1"/>
    <property type="match status" value="1"/>
</dbReference>
<dbReference type="CDD" id="cd03586">
    <property type="entry name" value="PolY_Pol_IV_kappa"/>
    <property type="match status" value="1"/>
</dbReference>
<dbReference type="SUPFAM" id="SSF100879">
    <property type="entry name" value="Lesion bypass DNA polymerase (Y-family), little finger domain"/>
    <property type="match status" value="1"/>
</dbReference>
<dbReference type="GO" id="GO:0006260">
    <property type="term" value="P:DNA replication"/>
    <property type="evidence" value="ECO:0007669"/>
    <property type="project" value="UniProtKB-KW"/>
</dbReference>
<keyword evidence="8" id="KW-0963">Cytoplasm</keyword>
<evidence type="ECO:0000256" key="7">
    <source>
        <dbReference type="ARBA" id="ARBA00022457"/>
    </source>
</evidence>
<comment type="catalytic activity">
    <reaction evidence="18">
        <text>DNA(n) + a 2'-deoxyribonucleoside 5'-triphosphate = DNA(n+1) + diphosphate</text>
        <dbReference type="Rhea" id="RHEA:22508"/>
        <dbReference type="Rhea" id="RHEA-COMP:17339"/>
        <dbReference type="Rhea" id="RHEA-COMP:17340"/>
        <dbReference type="ChEBI" id="CHEBI:33019"/>
        <dbReference type="ChEBI" id="CHEBI:61560"/>
        <dbReference type="ChEBI" id="CHEBI:173112"/>
        <dbReference type="EC" id="2.7.7.7"/>
    </reaction>
</comment>
<keyword evidence="7" id="KW-0515">Mutator protein</keyword>
<comment type="cofactor">
    <cofactor evidence="1">
        <name>Mg(2+)</name>
        <dbReference type="ChEBI" id="CHEBI:18420"/>
    </cofactor>
</comment>
<evidence type="ECO:0000256" key="10">
    <source>
        <dbReference type="ARBA" id="ARBA00022695"/>
    </source>
</evidence>
<keyword evidence="21" id="KW-1185">Reference proteome</keyword>
<keyword evidence="17" id="KW-0234">DNA repair</keyword>
<comment type="caution">
    <text evidence="20">The sequence shown here is derived from an EMBL/GenBank/DDBJ whole genome shotgun (WGS) entry which is preliminary data.</text>
</comment>
<evidence type="ECO:0000256" key="9">
    <source>
        <dbReference type="ARBA" id="ARBA00022679"/>
    </source>
</evidence>
<evidence type="ECO:0000256" key="2">
    <source>
        <dbReference type="ARBA" id="ARBA00004496"/>
    </source>
</evidence>
<evidence type="ECO:0000256" key="5">
    <source>
        <dbReference type="ARBA" id="ARBA00012417"/>
    </source>
</evidence>
<keyword evidence="11" id="KW-0235">DNA replication</keyword>
<organism evidence="20 21">
    <name type="scientific">Geodia barretti</name>
    <name type="common">Barrett's horny sponge</name>
    <dbReference type="NCBI Taxonomy" id="519541"/>
    <lineage>
        <taxon>Eukaryota</taxon>
        <taxon>Metazoa</taxon>
        <taxon>Porifera</taxon>
        <taxon>Demospongiae</taxon>
        <taxon>Heteroscleromorpha</taxon>
        <taxon>Tetractinellida</taxon>
        <taxon>Astrophorina</taxon>
        <taxon>Geodiidae</taxon>
        <taxon>Geodia</taxon>
    </lineage>
</organism>
<evidence type="ECO:0000256" key="1">
    <source>
        <dbReference type="ARBA" id="ARBA00001946"/>
    </source>
</evidence>
<evidence type="ECO:0000256" key="3">
    <source>
        <dbReference type="ARBA" id="ARBA00010945"/>
    </source>
</evidence>
<dbReference type="HAMAP" id="MF_01113">
    <property type="entry name" value="DNApol_IV"/>
    <property type="match status" value="1"/>
</dbReference>
<evidence type="ECO:0000313" key="21">
    <source>
        <dbReference type="Proteomes" id="UP001174909"/>
    </source>
</evidence>
<gene>
    <name evidence="20" type="ORF">GBAR_LOCUS2574</name>
</gene>
<dbReference type="NCBIfam" id="NF002677">
    <property type="entry name" value="PRK02406.1"/>
    <property type="match status" value="1"/>
</dbReference>
<dbReference type="Gene3D" id="3.30.70.270">
    <property type="match status" value="1"/>
</dbReference>
<comment type="similarity">
    <text evidence="3">Belongs to the DNA polymerase type-Y family.</text>
</comment>
<protein>
    <recommendedName>
        <fullName evidence="6">DNA polymerase kappa</fullName>
        <ecNumber evidence="5">2.7.7.7</ecNumber>
    </recommendedName>
</protein>
<name>A0AA35R040_GEOBA</name>
<evidence type="ECO:0000313" key="20">
    <source>
        <dbReference type="EMBL" id="CAI7998945.1"/>
    </source>
</evidence>
<dbReference type="Pfam" id="PF00817">
    <property type="entry name" value="IMS"/>
    <property type="match status" value="1"/>
</dbReference>
<dbReference type="Gene3D" id="1.10.150.20">
    <property type="entry name" value="5' to 3' exonuclease, C-terminal subdomain"/>
    <property type="match status" value="1"/>
</dbReference>
<dbReference type="Pfam" id="PF11798">
    <property type="entry name" value="IMS_HHH"/>
    <property type="match status" value="1"/>
</dbReference>
<dbReference type="PANTHER" id="PTHR11076:SF33">
    <property type="entry name" value="DNA POLYMERASE KAPPA"/>
    <property type="match status" value="1"/>
</dbReference>
<proteinExistence type="inferred from homology"/>
<dbReference type="EC" id="2.7.7.7" evidence="5"/>
<dbReference type="Proteomes" id="UP001174909">
    <property type="component" value="Unassembled WGS sequence"/>
</dbReference>
<evidence type="ECO:0000256" key="14">
    <source>
        <dbReference type="ARBA" id="ARBA00022842"/>
    </source>
</evidence>
<dbReference type="InterPro" id="IPR024728">
    <property type="entry name" value="PolY_HhH_motif"/>
</dbReference>
<dbReference type="Gene3D" id="3.30.1490.100">
    <property type="entry name" value="DNA polymerase, Y-family, little finger domain"/>
    <property type="match status" value="1"/>
</dbReference>
<dbReference type="GO" id="GO:0003887">
    <property type="term" value="F:DNA-directed DNA polymerase activity"/>
    <property type="evidence" value="ECO:0007669"/>
    <property type="project" value="UniProtKB-KW"/>
</dbReference>
<evidence type="ECO:0000259" key="19">
    <source>
        <dbReference type="PROSITE" id="PS50173"/>
    </source>
</evidence>
<comment type="subcellular location">
    <subcellularLocation>
        <location evidence="2">Cytoplasm</location>
    </subcellularLocation>
</comment>
<dbReference type="NCBIfam" id="NF003015">
    <property type="entry name" value="PRK03858.1"/>
    <property type="match status" value="1"/>
</dbReference>
<dbReference type="PROSITE" id="PS50173">
    <property type="entry name" value="UMUC"/>
    <property type="match status" value="1"/>
</dbReference>
<dbReference type="GO" id="GO:0046872">
    <property type="term" value="F:metal ion binding"/>
    <property type="evidence" value="ECO:0007669"/>
    <property type="project" value="UniProtKB-KW"/>
</dbReference>
<dbReference type="AlphaFoldDB" id="A0AA35R040"/>
<dbReference type="GO" id="GO:0042276">
    <property type="term" value="P:error-prone translesion synthesis"/>
    <property type="evidence" value="ECO:0007669"/>
    <property type="project" value="TreeGrafter"/>
</dbReference>
<dbReference type="GO" id="GO:0005829">
    <property type="term" value="C:cytosol"/>
    <property type="evidence" value="ECO:0007669"/>
    <property type="project" value="TreeGrafter"/>
</dbReference>
<dbReference type="PANTHER" id="PTHR11076">
    <property type="entry name" value="DNA REPAIR POLYMERASE UMUC / TRANSFERASE FAMILY MEMBER"/>
    <property type="match status" value="1"/>
</dbReference>
<evidence type="ECO:0000256" key="15">
    <source>
        <dbReference type="ARBA" id="ARBA00022932"/>
    </source>
</evidence>
<dbReference type="Pfam" id="PF11799">
    <property type="entry name" value="IMS_C"/>
    <property type="match status" value="1"/>
</dbReference>
<evidence type="ECO:0000256" key="17">
    <source>
        <dbReference type="ARBA" id="ARBA00023204"/>
    </source>
</evidence>
<evidence type="ECO:0000256" key="8">
    <source>
        <dbReference type="ARBA" id="ARBA00022490"/>
    </source>
</evidence>
<dbReference type="InterPro" id="IPR022880">
    <property type="entry name" value="DNApol_IV"/>
</dbReference>
<sequence>MRHILHADFDAFYASVEQLDNPTLHGKPVVVGGSAEGRGVVASASYEAREFGVRSAMPMRTAQRMCPQAIRVGARFDRYREISQGVMSIFRDLTPLVEPLSLDEAYLDVTAVVDNGRQPPEIAADLKRRVKYELGLTISVGVATSKSIAKIASDMDKPDGLTVVALGEERAFLAPLPISKLWGVGPKTAERLIAEGVETIADIAGCDEEWLRERFGRHGAQMQRLALGQDDSPVVVRRETKSVSAETTFARDTGDPDELQEVVSRLSQRVANQLRRKQLQGRTVKLKLRLSDFTTFTRQRTLPYAVQSAEDLSQSAGELLRAELYGRRRFRLVGVGVSGFEQSEELPEEPRQLRFSGFG</sequence>
<keyword evidence="16" id="KW-0238">DNA-binding</keyword>
<keyword evidence="13" id="KW-0227">DNA damage</keyword>
<feature type="domain" description="UmuC" evidence="19">
    <location>
        <begin position="4"/>
        <end position="185"/>
    </location>
</feature>
<evidence type="ECO:0000256" key="18">
    <source>
        <dbReference type="ARBA" id="ARBA00049244"/>
    </source>
</evidence>
<comment type="subunit">
    <text evidence="4">Monomer.</text>
</comment>
<keyword evidence="10" id="KW-0548">Nucleotidyltransferase</keyword>
<evidence type="ECO:0000256" key="11">
    <source>
        <dbReference type="ARBA" id="ARBA00022705"/>
    </source>
</evidence>
<dbReference type="InterPro" id="IPR043502">
    <property type="entry name" value="DNA/RNA_pol_sf"/>
</dbReference>
<keyword evidence="12" id="KW-0479">Metal-binding</keyword>
<keyword evidence="9" id="KW-0808">Transferase</keyword>
<dbReference type="GO" id="GO:0003684">
    <property type="term" value="F:damaged DNA binding"/>
    <property type="evidence" value="ECO:0007669"/>
    <property type="project" value="InterPro"/>
</dbReference>
<keyword evidence="15" id="KW-0239">DNA-directed DNA polymerase</keyword>
<dbReference type="SUPFAM" id="SSF56672">
    <property type="entry name" value="DNA/RNA polymerases"/>
    <property type="match status" value="1"/>
</dbReference>
<dbReference type="InterPro" id="IPR017961">
    <property type="entry name" value="DNA_pol_Y-fam_little_finger"/>
</dbReference>
<dbReference type="FunFam" id="3.40.1170.60:FF:000001">
    <property type="entry name" value="DNA polymerase IV"/>
    <property type="match status" value="1"/>
</dbReference>
<keyword evidence="14" id="KW-0460">Magnesium</keyword>
<dbReference type="GO" id="GO:0006281">
    <property type="term" value="P:DNA repair"/>
    <property type="evidence" value="ECO:0007669"/>
    <property type="project" value="UniProtKB-KW"/>
</dbReference>
<dbReference type="EMBL" id="CASHTH010000354">
    <property type="protein sequence ID" value="CAI7998945.1"/>
    <property type="molecule type" value="Genomic_DNA"/>
</dbReference>
<dbReference type="InterPro" id="IPR050116">
    <property type="entry name" value="DNA_polymerase-Y"/>
</dbReference>
<evidence type="ECO:0000256" key="16">
    <source>
        <dbReference type="ARBA" id="ARBA00023125"/>
    </source>
</evidence>
<evidence type="ECO:0000256" key="12">
    <source>
        <dbReference type="ARBA" id="ARBA00022723"/>
    </source>
</evidence>